<evidence type="ECO:0000256" key="1">
    <source>
        <dbReference type="SAM" id="MobiDB-lite"/>
    </source>
</evidence>
<feature type="compositionally biased region" description="Polar residues" evidence="1">
    <location>
        <begin position="126"/>
        <end position="142"/>
    </location>
</feature>
<gene>
    <name evidence="2" type="ORF">LITE_LOCUS25040</name>
</gene>
<dbReference type="Proteomes" id="UP001154282">
    <property type="component" value="Unassembled WGS sequence"/>
</dbReference>
<name>A0AAV0LQ62_9ROSI</name>
<accession>A0AAV0LQ62</accession>
<feature type="region of interest" description="Disordered" evidence="1">
    <location>
        <begin position="126"/>
        <end position="181"/>
    </location>
</feature>
<comment type="caution">
    <text evidence="2">The sequence shown here is derived from an EMBL/GenBank/DDBJ whole genome shotgun (WGS) entry which is preliminary data.</text>
</comment>
<evidence type="ECO:0000313" key="2">
    <source>
        <dbReference type="EMBL" id="CAI0436327.1"/>
    </source>
</evidence>
<protein>
    <submittedName>
        <fullName evidence="2">Uncharacterized protein</fullName>
    </submittedName>
</protein>
<dbReference type="AlphaFoldDB" id="A0AAV0LQ62"/>
<feature type="compositionally biased region" description="Pro residues" evidence="1">
    <location>
        <begin position="273"/>
        <end position="283"/>
    </location>
</feature>
<reference evidence="2" key="1">
    <citation type="submission" date="2022-08" db="EMBL/GenBank/DDBJ databases">
        <authorList>
            <person name="Gutierrez-Valencia J."/>
        </authorList>
    </citation>
    <scope>NUCLEOTIDE SEQUENCE</scope>
</reference>
<keyword evidence="3" id="KW-1185">Reference proteome</keyword>
<feature type="region of interest" description="Disordered" evidence="1">
    <location>
        <begin position="273"/>
        <end position="297"/>
    </location>
</feature>
<feature type="compositionally biased region" description="Basic residues" evidence="1">
    <location>
        <begin position="160"/>
        <end position="173"/>
    </location>
</feature>
<organism evidence="2 3">
    <name type="scientific">Linum tenue</name>
    <dbReference type="NCBI Taxonomy" id="586396"/>
    <lineage>
        <taxon>Eukaryota</taxon>
        <taxon>Viridiplantae</taxon>
        <taxon>Streptophyta</taxon>
        <taxon>Embryophyta</taxon>
        <taxon>Tracheophyta</taxon>
        <taxon>Spermatophyta</taxon>
        <taxon>Magnoliopsida</taxon>
        <taxon>eudicotyledons</taxon>
        <taxon>Gunneridae</taxon>
        <taxon>Pentapetalae</taxon>
        <taxon>rosids</taxon>
        <taxon>fabids</taxon>
        <taxon>Malpighiales</taxon>
        <taxon>Linaceae</taxon>
        <taxon>Linum</taxon>
    </lineage>
</organism>
<proteinExistence type="predicted"/>
<evidence type="ECO:0000313" key="3">
    <source>
        <dbReference type="Proteomes" id="UP001154282"/>
    </source>
</evidence>
<dbReference type="EMBL" id="CAMGYJ010000006">
    <property type="protein sequence ID" value="CAI0436327.1"/>
    <property type="molecule type" value="Genomic_DNA"/>
</dbReference>
<sequence length="297" mass="34737">MIMIYDQLFTRKEEKNFPWNLYRVQTRVTIIEMIYGVNRIHHSPEDIHFPEYSIQRIAVCHADYSFFFLASPFPPGNAPHIYIQLDSSPQFLHQHLPREANPPHSHRRKLHILPFSGFSSPTDLTPLSILSNSRESDSNSIPNARHGTGQGESGQENLLRRRRRRSSRRRPRRHESQILPEHIARRRRAAVLPQLPPVDVPGPVRFLVRLLLLVRLRPPRARRPGGLPLRPRLLLLRQHARAALRSSRPDLAQRRRLALLPLPVEVRPQVRPPQVPLLRPPLPRQRHRQARIHHEAR</sequence>